<dbReference type="SUPFAM" id="SSF54928">
    <property type="entry name" value="RNA-binding domain, RBD"/>
    <property type="match status" value="2"/>
</dbReference>
<sequence length="591" mass="66447">MSSNDGYIQRDSAPKDVSDMASSFLQSMGQELIHTSSTDNTYNKYNDDARYSSRDDYPPPPSSSRRSDRMDDSYSSSNNAYDDGSRGDNKDRRSSRRDRSKERERHRSRDRMHQHHHHHHSSSHRDRDHRRSDRDYHRRSSSRRSISPRDRSSRGSSRRRDDTPVVPLHKRPRRLNNWDVAPPGMENMTATQVKQTGLFPLPGQVVGTKTPQSFAPPSEHAYLAENSARHHHQQQYQQHRMPGQDFSHAGSSMTAPISSAARQARRLYVGQIPYAIDEQSTSDFFNDAMKQMKGTDEVFVASVQINRDKNYAFVEFKTPEQATTAMAFDGIQFQGQSLKIRRPKDYQPPTDGSGEYTGPTYLQSHGLASVPDTPDKIFIGGLPTYLTDDQVVELLKSFGELKAFNLVKDPNGQSKGYAFCEYADVSVTDLACQGLNNMELGEKKLIVQRASVGAKNGVPMGLAGTGSNSVAIESRSMMTDIPFTGANDDDATRVLQLLNMVVPEELEDDEEYQDIWQDIAEECAKFGNIVDMKIPRPNGAEVVPGCGSIFVRFETKEETMAALQALAGRKFADRIVVASYIDEEKYVADDF</sequence>
<evidence type="ECO:0000256" key="1">
    <source>
        <dbReference type="ARBA" id="ARBA00004123"/>
    </source>
</evidence>
<evidence type="ECO:0000256" key="3">
    <source>
        <dbReference type="ARBA" id="ARBA00022737"/>
    </source>
</evidence>
<dbReference type="GO" id="GO:0003723">
    <property type="term" value="F:RNA binding"/>
    <property type="evidence" value="ECO:0007669"/>
    <property type="project" value="UniProtKB-UniRule"/>
</dbReference>
<dbReference type="InterPro" id="IPR012677">
    <property type="entry name" value="Nucleotide-bd_a/b_plait_sf"/>
</dbReference>
<dbReference type="PANTHER" id="PTHR23139">
    <property type="entry name" value="RNA-BINDING PROTEIN"/>
    <property type="match status" value="1"/>
</dbReference>
<keyword evidence="3" id="KW-0677">Repeat</keyword>
<evidence type="ECO:0000256" key="7">
    <source>
        <dbReference type="PROSITE-ProRule" id="PRU00176"/>
    </source>
</evidence>
<dbReference type="STRING" id="90262.A0A1X2HX58"/>
<dbReference type="CDD" id="cd12232">
    <property type="entry name" value="RRM3_U2AF65"/>
    <property type="match status" value="1"/>
</dbReference>
<dbReference type="Gene3D" id="3.30.70.330">
    <property type="match status" value="3"/>
</dbReference>
<dbReference type="InterPro" id="IPR003954">
    <property type="entry name" value="RRM_euk-type"/>
</dbReference>
<feature type="compositionally biased region" description="Low complexity" evidence="9">
    <location>
        <begin position="73"/>
        <end position="82"/>
    </location>
</feature>
<evidence type="ECO:0000256" key="6">
    <source>
        <dbReference type="ARBA" id="ARBA00023242"/>
    </source>
</evidence>
<dbReference type="InterPro" id="IPR000504">
    <property type="entry name" value="RRM_dom"/>
</dbReference>
<feature type="compositionally biased region" description="Basic and acidic residues" evidence="9">
    <location>
        <begin position="45"/>
        <end position="57"/>
    </location>
</feature>
<protein>
    <recommendedName>
        <fullName evidence="8">Splicing factor U2AF subunit</fullName>
    </recommendedName>
    <alternativeName>
        <fullName evidence="8">U2 snRNP auxiliary factor large subunit</fullName>
    </alternativeName>
</protein>
<name>A0A1X2HX58_9FUNG</name>
<dbReference type="OrthoDB" id="10266058at2759"/>
<evidence type="ECO:0000313" key="11">
    <source>
        <dbReference type="EMBL" id="ORZ04280.1"/>
    </source>
</evidence>
<dbReference type="SMART" id="SM00361">
    <property type="entry name" value="RRM_1"/>
    <property type="match status" value="1"/>
</dbReference>
<proteinExistence type="inferred from homology"/>
<dbReference type="InterPro" id="IPR006529">
    <property type="entry name" value="U2AF_lg"/>
</dbReference>
<comment type="caution">
    <text evidence="11">The sequence shown here is derived from an EMBL/GenBank/DDBJ whole genome shotgun (WGS) entry which is preliminary data.</text>
</comment>
<dbReference type="NCBIfam" id="TIGR01642">
    <property type="entry name" value="U2AF_lg"/>
    <property type="match status" value="1"/>
</dbReference>
<feature type="domain" description="RRM" evidence="10">
    <location>
        <begin position="265"/>
        <end position="345"/>
    </location>
</feature>
<dbReference type="CDD" id="cd12230">
    <property type="entry name" value="RRM1_U2AF65"/>
    <property type="match status" value="1"/>
</dbReference>
<evidence type="ECO:0000256" key="9">
    <source>
        <dbReference type="SAM" id="MobiDB-lite"/>
    </source>
</evidence>
<feature type="compositionally biased region" description="Polar residues" evidence="9">
    <location>
        <begin position="20"/>
        <end position="44"/>
    </location>
</feature>
<organism evidence="11 12">
    <name type="scientific">Absidia repens</name>
    <dbReference type="NCBI Taxonomy" id="90262"/>
    <lineage>
        <taxon>Eukaryota</taxon>
        <taxon>Fungi</taxon>
        <taxon>Fungi incertae sedis</taxon>
        <taxon>Mucoromycota</taxon>
        <taxon>Mucoromycotina</taxon>
        <taxon>Mucoromycetes</taxon>
        <taxon>Mucorales</taxon>
        <taxon>Cunninghamellaceae</taxon>
        <taxon>Absidia</taxon>
    </lineage>
</organism>
<dbReference type="Proteomes" id="UP000193560">
    <property type="component" value="Unassembled WGS sequence"/>
</dbReference>
<keyword evidence="6 8" id="KW-0539">Nucleus</keyword>
<comment type="function">
    <text evidence="8">Necessary for the splicing of pre-mRNA.</text>
</comment>
<feature type="compositionally biased region" description="Basic and acidic residues" evidence="9">
    <location>
        <begin position="147"/>
        <end position="163"/>
    </location>
</feature>
<feature type="domain" description="RRM" evidence="10">
    <location>
        <begin position="375"/>
        <end position="452"/>
    </location>
</feature>
<dbReference type="GO" id="GO:0005634">
    <property type="term" value="C:nucleus"/>
    <property type="evidence" value="ECO:0007669"/>
    <property type="project" value="UniProtKB-SubCell"/>
</dbReference>
<evidence type="ECO:0000256" key="4">
    <source>
        <dbReference type="ARBA" id="ARBA00022884"/>
    </source>
</evidence>
<evidence type="ECO:0000256" key="2">
    <source>
        <dbReference type="ARBA" id="ARBA00022664"/>
    </source>
</evidence>
<keyword evidence="2 8" id="KW-0507">mRNA processing</keyword>
<dbReference type="AlphaFoldDB" id="A0A1X2HX58"/>
<keyword evidence="12" id="KW-1185">Reference proteome</keyword>
<feature type="region of interest" description="Disordered" evidence="9">
    <location>
        <begin position="1"/>
        <end position="183"/>
    </location>
</feature>
<dbReference type="FunFam" id="3.30.70.330:FF:000074">
    <property type="entry name" value="U2 snRNP auxiliary factor large subunit"/>
    <property type="match status" value="1"/>
</dbReference>
<evidence type="ECO:0000256" key="8">
    <source>
        <dbReference type="RuleBase" id="RU364135"/>
    </source>
</evidence>
<dbReference type="GO" id="GO:0006397">
    <property type="term" value="P:mRNA processing"/>
    <property type="evidence" value="ECO:0007669"/>
    <property type="project" value="UniProtKB-KW"/>
</dbReference>
<evidence type="ECO:0000259" key="10">
    <source>
        <dbReference type="PROSITE" id="PS50102"/>
    </source>
</evidence>
<dbReference type="Pfam" id="PF00076">
    <property type="entry name" value="RRM_1"/>
    <property type="match status" value="3"/>
</dbReference>
<accession>A0A1X2HX58</accession>
<comment type="subcellular location">
    <subcellularLocation>
        <location evidence="1 8">Nucleus</location>
    </subcellularLocation>
</comment>
<dbReference type="PROSITE" id="PS50102">
    <property type="entry name" value="RRM"/>
    <property type="match status" value="3"/>
</dbReference>
<feature type="compositionally biased region" description="Basic and acidic residues" evidence="9">
    <location>
        <begin position="83"/>
        <end position="107"/>
    </location>
</feature>
<keyword evidence="4 7" id="KW-0694">RNA-binding</keyword>
<dbReference type="FunFam" id="3.30.70.330:FF:000097">
    <property type="entry name" value="U2 snRNP auxiliary factor large subunit"/>
    <property type="match status" value="1"/>
</dbReference>
<feature type="compositionally biased region" description="Basic and acidic residues" evidence="9">
    <location>
        <begin position="123"/>
        <end position="138"/>
    </location>
</feature>
<evidence type="ECO:0000313" key="12">
    <source>
        <dbReference type="Proteomes" id="UP000193560"/>
    </source>
</evidence>
<gene>
    <name evidence="11" type="ORF">BCR42DRAFT_429390</name>
</gene>
<evidence type="ECO:0000256" key="5">
    <source>
        <dbReference type="ARBA" id="ARBA00023187"/>
    </source>
</evidence>
<dbReference type="SMART" id="SM00360">
    <property type="entry name" value="RRM"/>
    <property type="match status" value="3"/>
</dbReference>
<feature type="compositionally biased region" description="Basic residues" evidence="9">
    <location>
        <begin position="108"/>
        <end position="122"/>
    </location>
</feature>
<dbReference type="GO" id="GO:0008380">
    <property type="term" value="P:RNA splicing"/>
    <property type="evidence" value="ECO:0007669"/>
    <property type="project" value="UniProtKB-KW"/>
</dbReference>
<dbReference type="CDD" id="cd12231">
    <property type="entry name" value="RRM2_U2AF65"/>
    <property type="match status" value="1"/>
</dbReference>
<comment type="similarity">
    <text evidence="8">Belongs to the splicing factor SR family.</text>
</comment>
<dbReference type="InterPro" id="IPR035979">
    <property type="entry name" value="RBD_domain_sf"/>
</dbReference>
<dbReference type="EMBL" id="MCGE01000052">
    <property type="protein sequence ID" value="ORZ04280.1"/>
    <property type="molecule type" value="Genomic_DNA"/>
</dbReference>
<keyword evidence="5 8" id="KW-0508">mRNA splicing</keyword>
<feature type="domain" description="RRM" evidence="10">
    <location>
        <begin position="493"/>
        <end position="583"/>
    </location>
</feature>
<reference evidence="11 12" key="1">
    <citation type="submission" date="2016-07" db="EMBL/GenBank/DDBJ databases">
        <title>Pervasive Adenine N6-methylation of Active Genes in Fungi.</title>
        <authorList>
            <consortium name="DOE Joint Genome Institute"/>
            <person name="Mondo S.J."/>
            <person name="Dannebaum R.O."/>
            <person name="Kuo R.C."/>
            <person name="Labutti K."/>
            <person name="Haridas S."/>
            <person name="Kuo A."/>
            <person name="Salamov A."/>
            <person name="Ahrendt S.R."/>
            <person name="Lipzen A."/>
            <person name="Sullivan W."/>
            <person name="Andreopoulos W.B."/>
            <person name="Clum A."/>
            <person name="Lindquist E."/>
            <person name="Daum C."/>
            <person name="Ramamoorthy G.K."/>
            <person name="Gryganskyi A."/>
            <person name="Culley D."/>
            <person name="Magnuson J.K."/>
            <person name="James T.Y."/>
            <person name="O'Malley M.A."/>
            <person name="Stajich J.E."/>
            <person name="Spatafora J.W."/>
            <person name="Visel A."/>
            <person name="Grigoriev I.V."/>
        </authorList>
    </citation>
    <scope>NUCLEOTIDE SEQUENCE [LARGE SCALE GENOMIC DNA]</scope>
    <source>
        <strain evidence="11 12">NRRL 1336</strain>
    </source>
</reference>